<dbReference type="RefSeq" id="XP_025412699.1">
    <property type="nucleotide sequence ID" value="XM_025556914.1"/>
</dbReference>
<protein>
    <submittedName>
        <fullName evidence="4">Uncharacterized protein LOC112685131</fullName>
    </submittedName>
</protein>
<reference evidence="4" key="1">
    <citation type="submission" date="2025-08" db="UniProtKB">
        <authorList>
            <consortium name="RefSeq"/>
        </authorList>
    </citation>
    <scope>IDENTIFICATION</scope>
    <source>
        <tissue evidence="4">Whole body</tissue>
    </source>
</reference>
<feature type="domain" description="THAP9-like helix-turn-helix" evidence="1">
    <location>
        <begin position="1"/>
        <end position="34"/>
    </location>
</feature>
<dbReference type="InterPro" id="IPR048365">
    <property type="entry name" value="TNP-like_RNaseH_N"/>
</dbReference>
<dbReference type="Pfam" id="PF12017">
    <property type="entry name" value="Tnp_P_element"/>
    <property type="match status" value="1"/>
</dbReference>
<dbReference type="Proteomes" id="UP000694846">
    <property type="component" value="Unplaced"/>
</dbReference>
<dbReference type="Pfam" id="PF21787">
    <property type="entry name" value="TNP-like_RNaseH_N"/>
    <property type="match status" value="1"/>
</dbReference>
<gene>
    <name evidence="4" type="primary">LOC112685131</name>
</gene>
<keyword evidence="3" id="KW-1185">Reference proteome</keyword>
<accession>A0A8B8FP41</accession>
<proteinExistence type="predicted"/>
<sequence>MKQFSLTLYYYSPKSYNFCRTILTLLHPSSITNWTSSVKADPGFLEEVFEYLKKIPDGDKDWYCDFGGIQVEAHETPATETLVFMLVDLNGKWKWLIGYFLQSKSTASVQAG</sequence>
<evidence type="ECO:0000313" key="3">
    <source>
        <dbReference type="Proteomes" id="UP000694846"/>
    </source>
</evidence>
<dbReference type="InterPro" id="IPR021896">
    <property type="entry name" value="THAP9-like_HTH"/>
</dbReference>
<name>A0A8B8FP41_9HEMI</name>
<evidence type="ECO:0000259" key="2">
    <source>
        <dbReference type="Pfam" id="PF21787"/>
    </source>
</evidence>
<organism evidence="3 4">
    <name type="scientific">Sipha flava</name>
    <name type="common">yellow sugarcane aphid</name>
    <dbReference type="NCBI Taxonomy" id="143950"/>
    <lineage>
        <taxon>Eukaryota</taxon>
        <taxon>Metazoa</taxon>
        <taxon>Ecdysozoa</taxon>
        <taxon>Arthropoda</taxon>
        <taxon>Hexapoda</taxon>
        <taxon>Insecta</taxon>
        <taxon>Pterygota</taxon>
        <taxon>Neoptera</taxon>
        <taxon>Paraneoptera</taxon>
        <taxon>Hemiptera</taxon>
        <taxon>Sternorrhyncha</taxon>
        <taxon>Aphidomorpha</taxon>
        <taxon>Aphidoidea</taxon>
        <taxon>Aphididae</taxon>
        <taxon>Sipha</taxon>
    </lineage>
</organism>
<dbReference type="GeneID" id="112685131"/>
<feature type="domain" description="Transposable element P transposase-like RNase H" evidence="2">
    <location>
        <begin position="63"/>
        <end position="111"/>
    </location>
</feature>
<dbReference type="AlphaFoldDB" id="A0A8B8FP41"/>
<evidence type="ECO:0000259" key="1">
    <source>
        <dbReference type="Pfam" id="PF12017"/>
    </source>
</evidence>
<dbReference type="OrthoDB" id="6629931at2759"/>
<evidence type="ECO:0000313" key="4">
    <source>
        <dbReference type="RefSeq" id="XP_025412699.1"/>
    </source>
</evidence>